<dbReference type="Proteomes" id="UP000664044">
    <property type="component" value="Unassembled WGS sequence"/>
</dbReference>
<accession>A0ABS3GA39</accession>
<comment type="caution">
    <text evidence="1">The sequence shown here is derived from an EMBL/GenBank/DDBJ whole genome shotgun (WGS) entry which is preliminary data.</text>
</comment>
<proteinExistence type="predicted"/>
<evidence type="ECO:0000313" key="2">
    <source>
        <dbReference type="Proteomes" id="UP000664044"/>
    </source>
</evidence>
<keyword evidence="2" id="KW-1185">Reference proteome</keyword>
<dbReference type="RefSeq" id="WP_163624597.1">
    <property type="nucleotide sequence ID" value="NZ_JAFLNL010000023.1"/>
</dbReference>
<dbReference type="EMBL" id="JAFLNL010000023">
    <property type="protein sequence ID" value="MBO0356294.1"/>
    <property type="molecule type" value="Genomic_DNA"/>
</dbReference>
<organism evidence="1 2">
    <name type="scientific">Flagellimonas aurea</name>
    <dbReference type="NCBI Taxonomy" id="2915619"/>
    <lineage>
        <taxon>Bacteria</taxon>
        <taxon>Pseudomonadati</taxon>
        <taxon>Bacteroidota</taxon>
        <taxon>Flavobacteriia</taxon>
        <taxon>Flavobacteriales</taxon>
        <taxon>Flavobacteriaceae</taxon>
        <taxon>Flagellimonas</taxon>
    </lineage>
</organism>
<evidence type="ECO:0000313" key="1">
    <source>
        <dbReference type="EMBL" id="MBO0356294.1"/>
    </source>
</evidence>
<sequence>MKVSKKMFANYLGIHPTNIKPYYDSYLQDLGLKRNYLILSDIARLDGVTIDYVAELMGITVNVKCDFIPEKIKIN</sequence>
<name>A0ABS3GA39_9FLAO</name>
<protein>
    <recommendedName>
        <fullName evidence="3">HTH cro/C1-type domain-containing protein</fullName>
    </recommendedName>
</protein>
<reference evidence="1 2" key="1">
    <citation type="submission" date="2021-03" db="EMBL/GenBank/DDBJ databases">
        <title>Muricauda lutimaris sp. nov. and Muricauda ruestringensis sp. nov, two marine members of the Flavobacteriaceae isolated from deep sea sediments of Western Pacific.</title>
        <authorList>
            <person name="Zhao S."/>
            <person name="Liu R."/>
        </authorList>
    </citation>
    <scope>NUCLEOTIDE SEQUENCE [LARGE SCALE GENOMIC DNA]</scope>
    <source>
        <strain evidence="1 2">BC31-1-A7</strain>
    </source>
</reference>
<evidence type="ECO:0008006" key="3">
    <source>
        <dbReference type="Google" id="ProtNLM"/>
    </source>
</evidence>
<gene>
    <name evidence="1" type="ORF">J0656_19910</name>
</gene>